<dbReference type="FunFam" id="3.10.110.10:FF:000026">
    <property type="entry name" value="Ubiquitin-conjugating enzyme E2 variant"/>
    <property type="match status" value="1"/>
</dbReference>
<evidence type="ECO:0000259" key="2">
    <source>
        <dbReference type="PROSITE" id="PS50127"/>
    </source>
</evidence>
<dbReference type="InterPro" id="IPR000608">
    <property type="entry name" value="UBC"/>
</dbReference>
<dbReference type="PANTHER" id="PTHR24068">
    <property type="entry name" value="UBIQUITIN-CONJUGATING ENZYME E2"/>
    <property type="match status" value="1"/>
</dbReference>
<dbReference type="PROSITE" id="PS50127">
    <property type="entry name" value="UBC_2"/>
    <property type="match status" value="1"/>
</dbReference>
<name>A0A9Q1CB77_HOLLE</name>
<dbReference type="SMART" id="SM00212">
    <property type="entry name" value="UBCc"/>
    <property type="match status" value="1"/>
</dbReference>
<dbReference type="AlphaFoldDB" id="A0A9Q1CB77"/>
<evidence type="ECO:0000256" key="1">
    <source>
        <dbReference type="ARBA" id="ARBA00022786"/>
    </source>
</evidence>
<keyword evidence="4" id="KW-1185">Reference proteome</keyword>
<organism evidence="3 4">
    <name type="scientific">Holothuria leucospilota</name>
    <name type="common">Black long sea cucumber</name>
    <name type="synonym">Mertensiothuria leucospilota</name>
    <dbReference type="NCBI Taxonomy" id="206669"/>
    <lineage>
        <taxon>Eukaryota</taxon>
        <taxon>Metazoa</taxon>
        <taxon>Echinodermata</taxon>
        <taxon>Eleutherozoa</taxon>
        <taxon>Echinozoa</taxon>
        <taxon>Holothuroidea</taxon>
        <taxon>Aspidochirotacea</taxon>
        <taxon>Aspidochirotida</taxon>
        <taxon>Holothuriidae</taxon>
        <taxon>Holothuria</taxon>
    </lineage>
</organism>
<comment type="caution">
    <text evidence="3">The sequence shown here is derived from an EMBL/GenBank/DDBJ whole genome shotgun (WGS) entry which is preliminary data.</text>
</comment>
<dbReference type="OrthoDB" id="6508832at2759"/>
<dbReference type="SUPFAM" id="SSF54495">
    <property type="entry name" value="UBC-like"/>
    <property type="match status" value="1"/>
</dbReference>
<dbReference type="Proteomes" id="UP001152320">
    <property type="component" value="Chromosome 5"/>
</dbReference>
<dbReference type="Gene3D" id="3.10.110.10">
    <property type="entry name" value="Ubiquitin Conjugating Enzyme"/>
    <property type="match status" value="1"/>
</dbReference>
<proteinExistence type="predicted"/>
<feature type="domain" description="UBC core" evidence="2">
    <location>
        <begin position="6"/>
        <end position="139"/>
    </location>
</feature>
<dbReference type="CDD" id="cd23807">
    <property type="entry name" value="UEV_UBE2V"/>
    <property type="match status" value="1"/>
</dbReference>
<dbReference type="EMBL" id="JAIZAY010000005">
    <property type="protein sequence ID" value="KAJ8041510.1"/>
    <property type="molecule type" value="Genomic_DNA"/>
</dbReference>
<reference evidence="3" key="1">
    <citation type="submission" date="2021-10" db="EMBL/GenBank/DDBJ databases">
        <title>Tropical sea cucumber genome reveals ecological adaptation and Cuvierian tubules defense mechanism.</title>
        <authorList>
            <person name="Chen T."/>
        </authorList>
    </citation>
    <scope>NUCLEOTIDE SEQUENCE</scope>
    <source>
        <strain evidence="3">Nanhai2018</strain>
        <tissue evidence="3">Muscle</tissue>
    </source>
</reference>
<dbReference type="InterPro" id="IPR016135">
    <property type="entry name" value="UBQ-conjugating_enzyme/RWD"/>
</dbReference>
<evidence type="ECO:0000313" key="4">
    <source>
        <dbReference type="Proteomes" id="UP001152320"/>
    </source>
</evidence>
<keyword evidence="1" id="KW-0833">Ubl conjugation pathway</keyword>
<accession>A0A9Q1CB77</accession>
<gene>
    <name evidence="3" type="ORF">HOLleu_12347</name>
</gene>
<sequence>MTVEVPRNFKLLEELEEGEKKSQDGTISWGLTVDDDNTLTHWNGTIIGPPGTVYEGRIYMLKVECGEKYPSEPPKVRFLTKINMNGVQSDGTVDKRAFQVLSKWQKSYSIRALLLEIKRHMSDKENRKLSQPPESSTYN</sequence>
<protein>
    <submittedName>
        <fullName evidence="3">Ubiquitin-conjugating enzyme E2 variant 2</fullName>
    </submittedName>
</protein>
<evidence type="ECO:0000313" key="3">
    <source>
        <dbReference type="EMBL" id="KAJ8041510.1"/>
    </source>
</evidence>
<dbReference type="Pfam" id="PF00179">
    <property type="entry name" value="UQ_con"/>
    <property type="match status" value="1"/>
</dbReference>